<dbReference type="OrthoDB" id="10020579at2"/>
<sequence length="351" mass="39202">MQRVLTMLVVLTTGVPAFSDPPPERMVQEITDLREQVGTPLSTNPNEFAEALRSVDGQQQRQQKLANDYWSAPPSQNQYQTPQPQAWANDQPYEPSNRANSPTSWPTAPSANPWSLSPGHQRFVQPAGGSGWSGSTTPTYGRPQPNRPPQVMLRESAFQLDQMAHELEMSERYDEADALRQAAGKLRDSARKVAETKEKEPAQAEKSRPESADGAKDDRTQTAERAHMVERVRRAIGEANERAERLQKELGEAQQRIRRQERELQERRRSTGEQRNRVPQEAEREGDRRRRRPDRGGDQPEIEPGMPQPNYDLIAPPEAPGAPLPPQGVHGGPTEPPATPDLSTASPADPH</sequence>
<feature type="compositionally biased region" description="Polar residues" evidence="1">
    <location>
        <begin position="341"/>
        <end position="351"/>
    </location>
</feature>
<feature type="region of interest" description="Disordered" evidence="1">
    <location>
        <begin position="37"/>
        <end position="151"/>
    </location>
</feature>
<organism evidence="2 3">
    <name type="scientific">Botrimarina colliarenosi</name>
    <dbReference type="NCBI Taxonomy" id="2528001"/>
    <lineage>
        <taxon>Bacteria</taxon>
        <taxon>Pseudomonadati</taxon>
        <taxon>Planctomycetota</taxon>
        <taxon>Planctomycetia</taxon>
        <taxon>Pirellulales</taxon>
        <taxon>Lacipirellulaceae</taxon>
        <taxon>Botrimarina</taxon>
    </lineage>
</organism>
<feature type="compositionally biased region" description="Polar residues" evidence="1">
    <location>
        <begin position="56"/>
        <end position="65"/>
    </location>
</feature>
<dbReference type="Proteomes" id="UP000317421">
    <property type="component" value="Unassembled WGS sequence"/>
</dbReference>
<feature type="compositionally biased region" description="Basic and acidic residues" evidence="1">
    <location>
        <begin position="185"/>
        <end position="251"/>
    </location>
</feature>
<evidence type="ECO:0000256" key="1">
    <source>
        <dbReference type="SAM" id="MobiDB-lite"/>
    </source>
</evidence>
<proteinExistence type="predicted"/>
<accession>A0A5C6AJY8</accession>
<feature type="compositionally biased region" description="Pro residues" evidence="1">
    <location>
        <begin position="317"/>
        <end position="326"/>
    </location>
</feature>
<feature type="region of interest" description="Disordered" evidence="1">
    <location>
        <begin position="178"/>
        <end position="351"/>
    </location>
</feature>
<feature type="compositionally biased region" description="Polar residues" evidence="1">
    <location>
        <begin position="97"/>
        <end position="115"/>
    </location>
</feature>
<dbReference type="RefSeq" id="WP_146443404.1">
    <property type="nucleotide sequence ID" value="NZ_SJPR01000001.1"/>
</dbReference>
<dbReference type="EMBL" id="SJPR01000001">
    <property type="protein sequence ID" value="TWT99959.1"/>
    <property type="molecule type" value="Genomic_DNA"/>
</dbReference>
<evidence type="ECO:0000313" key="2">
    <source>
        <dbReference type="EMBL" id="TWT99959.1"/>
    </source>
</evidence>
<evidence type="ECO:0000313" key="3">
    <source>
        <dbReference type="Proteomes" id="UP000317421"/>
    </source>
</evidence>
<feature type="compositionally biased region" description="Polar residues" evidence="1">
    <location>
        <begin position="73"/>
        <end position="88"/>
    </location>
</feature>
<comment type="caution">
    <text evidence="2">The sequence shown here is derived from an EMBL/GenBank/DDBJ whole genome shotgun (WGS) entry which is preliminary data.</text>
</comment>
<gene>
    <name evidence="2" type="ORF">Pla108_09030</name>
</gene>
<protein>
    <submittedName>
        <fullName evidence="2">Uncharacterized protein</fullName>
    </submittedName>
</protein>
<keyword evidence="3" id="KW-1185">Reference proteome</keyword>
<name>A0A5C6AJY8_9BACT</name>
<reference evidence="2 3" key="1">
    <citation type="submission" date="2019-02" db="EMBL/GenBank/DDBJ databases">
        <title>Deep-cultivation of Planctomycetes and their phenomic and genomic characterization uncovers novel biology.</title>
        <authorList>
            <person name="Wiegand S."/>
            <person name="Jogler M."/>
            <person name="Boedeker C."/>
            <person name="Pinto D."/>
            <person name="Vollmers J."/>
            <person name="Rivas-Marin E."/>
            <person name="Kohn T."/>
            <person name="Peeters S.H."/>
            <person name="Heuer A."/>
            <person name="Rast P."/>
            <person name="Oberbeckmann S."/>
            <person name="Bunk B."/>
            <person name="Jeske O."/>
            <person name="Meyerdierks A."/>
            <person name="Storesund J.E."/>
            <person name="Kallscheuer N."/>
            <person name="Luecker S."/>
            <person name="Lage O.M."/>
            <person name="Pohl T."/>
            <person name="Merkel B.J."/>
            <person name="Hornburger P."/>
            <person name="Mueller R.-W."/>
            <person name="Bruemmer F."/>
            <person name="Labrenz M."/>
            <person name="Spormann A.M."/>
            <person name="Op Den Camp H."/>
            <person name="Overmann J."/>
            <person name="Amann R."/>
            <person name="Jetten M.S.M."/>
            <person name="Mascher T."/>
            <person name="Medema M.H."/>
            <person name="Devos D.P."/>
            <person name="Kaster A.-K."/>
            <person name="Ovreas L."/>
            <person name="Rohde M."/>
            <person name="Galperin M.Y."/>
            <person name="Jogler C."/>
        </authorList>
    </citation>
    <scope>NUCLEOTIDE SEQUENCE [LARGE SCALE GENOMIC DNA]</scope>
    <source>
        <strain evidence="2 3">Pla108</strain>
    </source>
</reference>
<feature type="compositionally biased region" description="Basic and acidic residues" evidence="1">
    <location>
        <begin position="258"/>
        <end position="298"/>
    </location>
</feature>
<dbReference type="AlphaFoldDB" id="A0A5C6AJY8"/>